<protein>
    <submittedName>
        <fullName evidence="1">Uncharacterized protein</fullName>
    </submittedName>
</protein>
<evidence type="ECO:0000313" key="1">
    <source>
        <dbReference type="EMBL" id="KRK95016.1"/>
    </source>
</evidence>
<dbReference type="Proteomes" id="UP000051955">
    <property type="component" value="Unassembled WGS sequence"/>
</dbReference>
<evidence type="ECO:0000313" key="2">
    <source>
        <dbReference type="Proteomes" id="UP000051955"/>
    </source>
</evidence>
<reference evidence="1 2" key="1">
    <citation type="journal article" date="2015" name="Genome Announc.">
        <title>Expanding the biotechnology potential of lactobacilli through comparative genomics of 213 strains and associated genera.</title>
        <authorList>
            <person name="Sun Z."/>
            <person name="Harris H.M."/>
            <person name="McCann A."/>
            <person name="Guo C."/>
            <person name="Argimon S."/>
            <person name="Zhang W."/>
            <person name="Yang X."/>
            <person name="Jeffery I.B."/>
            <person name="Cooney J.C."/>
            <person name="Kagawa T.F."/>
            <person name="Liu W."/>
            <person name="Song Y."/>
            <person name="Salvetti E."/>
            <person name="Wrobel A."/>
            <person name="Rasinkangas P."/>
            <person name="Parkhill J."/>
            <person name="Rea M.C."/>
            <person name="O'Sullivan O."/>
            <person name="Ritari J."/>
            <person name="Douillard F.P."/>
            <person name="Paul Ross R."/>
            <person name="Yang R."/>
            <person name="Briner A.E."/>
            <person name="Felis G.E."/>
            <person name="de Vos W.M."/>
            <person name="Barrangou R."/>
            <person name="Klaenhammer T.R."/>
            <person name="Caufield P.W."/>
            <person name="Cui Y."/>
            <person name="Zhang H."/>
            <person name="O'Toole P.W."/>
        </authorList>
    </citation>
    <scope>NUCLEOTIDE SEQUENCE [LARGE SCALE GENOMIC DNA]</scope>
    <source>
        <strain evidence="1 2">DSM 19394</strain>
    </source>
</reference>
<sequence>MRKRMDRSARGLFIKSNYLRSPKENECIRKKLLKDDYRKILTTDENTRIDDNFEMWITQCRKEWSKFGRHNPVKIKKDDPETHCQMCHQKLSSKKYRVKNSYTDEILWIGADCFEKIINNVEGLLGAGYNQEQARKFELFKRENPEIISFVSDKLSDNALYILPKYIMDHEANVLSEIRKYVKYHVISGSDSNSKLEDIYSEINKVSVRIKNFIQRSNPVKNISSDWAKQIINLQAGGKRIINSISENNGEIDKNIASRIKFHPFLVQYVNGMNSKWNDLHFGVRGNSGITITTMFDNKTFVIDVPSEVVISKLGYPGSFNDVNSSQDLLNVLTYRGATVNDSDTRRNLQLIAFESFKRSHYSRHDFSLGEVTKYISERERQMTDKTHVSKKRFESKARKSVFYQVGNYYVDLNVDELQQFGMWTLESHKFMVSDTLLAQQAKVSKDEILDDFYQDMQFAN</sequence>
<comment type="caution">
    <text evidence="1">The sequence shown here is derived from an EMBL/GenBank/DDBJ whole genome shotgun (WGS) entry which is preliminary data.</text>
</comment>
<accession>A0A0R1LHR0</accession>
<dbReference type="PATRIC" id="fig|1423715.3.peg.2277"/>
<dbReference type="AlphaFoldDB" id="A0A0R1LHR0"/>
<organism evidence="1 2">
    <name type="scientific">Levilactobacillus acidifarinae DSM 19394 = JCM 15949</name>
    <dbReference type="NCBI Taxonomy" id="1423715"/>
    <lineage>
        <taxon>Bacteria</taxon>
        <taxon>Bacillati</taxon>
        <taxon>Bacillota</taxon>
        <taxon>Bacilli</taxon>
        <taxon>Lactobacillales</taxon>
        <taxon>Lactobacillaceae</taxon>
        <taxon>Levilactobacillus</taxon>
    </lineage>
</organism>
<gene>
    <name evidence="1" type="ORF">FD25_GL002202</name>
</gene>
<keyword evidence="2" id="KW-1185">Reference proteome</keyword>
<proteinExistence type="predicted"/>
<name>A0A0R1LHR0_9LACO</name>
<dbReference type="EMBL" id="AZDV01000023">
    <property type="protein sequence ID" value="KRK95016.1"/>
    <property type="molecule type" value="Genomic_DNA"/>
</dbReference>